<dbReference type="RefSeq" id="WP_406770701.1">
    <property type="nucleotide sequence ID" value="NZ_JBJHZZ010000015.1"/>
</dbReference>
<dbReference type="Proteomes" id="UP001623591">
    <property type="component" value="Unassembled WGS sequence"/>
</dbReference>
<name>A0ABW8T981_9CLOT</name>
<organism evidence="1 2">
    <name type="scientific">Candidatus Clostridium stratigraminis</name>
    <dbReference type="NCBI Taxonomy" id="3381661"/>
    <lineage>
        <taxon>Bacteria</taxon>
        <taxon>Bacillati</taxon>
        <taxon>Bacillota</taxon>
        <taxon>Clostridia</taxon>
        <taxon>Eubacteriales</taxon>
        <taxon>Clostridiaceae</taxon>
        <taxon>Clostridium</taxon>
    </lineage>
</organism>
<evidence type="ECO:0000313" key="2">
    <source>
        <dbReference type="Proteomes" id="UP001623591"/>
    </source>
</evidence>
<gene>
    <name evidence="1" type="ORF">ACJDUG_15030</name>
</gene>
<sequence length="40" mass="4889">MKLQERIKKLQSVMNLDFDERAQYFEKYKEILKSEIIANP</sequence>
<accession>A0ABW8T981</accession>
<comment type="caution">
    <text evidence="1">The sequence shown here is derived from an EMBL/GenBank/DDBJ whole genome shotgun (WGS) entry which is preliminary data.</text>
</comment>
<dbReference type="EMBL" id="JBJHZZ010000015">
    <property type="protein sequence ID" value="MFL0248273.1"/>
    <property type="molecule type" value="Genomic_DNA"/>
</dbReference>
<protein>
    <submittedName>
        <fullName evidence="1">Uncharacterized protein</fullName>
    </submittedName>
</protein>
<keyword evidence="2" id="KW-1185">Reference proteome</keyword>
<proteinExistence type="predicted"/>
<reference evidence="1 2" key="1">
    <citation type="submission" date="2024-11" db="EMBL/GenBank/DDBJ databases">
        <authorList>
            <person name="Heng Y.C."/>
            <person name="Lim A.C.H."/>
            <person name="Lee J.K.Y."/>
            <person name="Kittelmann S."/>
        </authorList>
    </citation>
    <scope>NUCLEOTIDE SEQUENCE [LARGE SCALE GENOMIC DNA]</scope>
    <source>
        <strain evidence="1 2">WILCCON 0185</strain>
    </source>
</reference>
<evidence type="ECO:0000313" key="1">
    <source>
        <dbReference type="EMBL" id="MFL0248273.1"/>
    </source>
</evidence>